<dbReference type="CDD" id="cd09620">
    <property type="entry name" value="CBM9_like_3"/>
    <property type="match status" value="1"/>
</dbReference>
<protein>
    <recommendedName>
        <fullName evidence="1">Carbohydrate-binding domain-containing protein</fullName>
    </recommendedName>
</protein>
<gene>
    <name evidence="2" type="ORF">METZ01_LOCUS11993</name>
</gene>
<dbReference type="AlphaFoldDB" id="A0A381NY55"/>
<dbReference type="EMBL" id="UINC01000665">
    <property type="protein sequence ID" value="SUZ59139.1"/>
    <property type="molecule type" value="Genomic_DNA"/>
</dbReference>
<reference evidence="2" key="1">
    <citation type="submission" date="2018-05" db="EMBL/GenBank/DDBJ databases">
        <authorList>
            <person name="Lanie J.A."/>
            <person name="Ng W.-L."/>
            <person name="Kazmierczak K.M."/>
            <person name="Andrzejewski T.M."/>
            <person name="Davidsen T.M."/>
            <person name="Wayne K.J."/>
            <person name="Tettelin H."/>
            <person name="Glass J.I."/>
            <person name="Rusch D."/>
            <person name="Podicherti R."/>
            <person name="Tsui H.-C.T."/>
            <person name="Winkler M.E."/>
        </authorList>
    </citation>
    <scope>NUCLEOTIDE SEQUENCE</scope>
</reference>
<evidence type="ECO:0000313" key="2">
    <source>
        <dbReference type="EMBL" id="SUZ59139.1"/>
    </source>
</evidence>
<dbReference type="GO" id="GO:0004553">
    <property type="term" value="F:hydrolase activity, hydrolyzing O-glycosyl compounds"/>
    <property type="evidence" value="ECO:0007669"/>
    <property type="project" value="InterPro"/>
</dbReference>
<evidence type="ECO:0000259" key="1">
    <source>
        <dbReference type="Pfam" id="PF16011"/>
    </source>
</evidence>
<dbReference type="Pfam" id="PF16011">
    <property type="entry name" value="CBM9_2"/>
    <property type="match status" value="1"/>
</dbReference>
<organism evidence="2">
    <name type="scientific">marine metagenome</name>
    <dbReference type="NCBI Taxonomy" id="408172"/>
    <lineage>
        <taxon>unclassified sequences</taxon>
        <taxon>metagenomes</taxon>
        <taxon>ecological metagenomes</taxon>
    </lineage>
</organism>
<dbReference type="GO" id="GO:0030246">
    <property type="term" value="F:carbohydrate binding"/>
    <property type="evidence" value="ECO:0007669"/>
    <property type="project" value="InterPro"/>
</dbReference>
<feature type="non-terminal residue" evidence="2">
    <location>
        <position position="1"/>
    </location>
</feature>
<dbReference type="SUPFAM" id="SSF49344">
    <property type="entry name" value="CBD9-like"/>
    <property type="match status" value="1"/>
</dbReference>
<dbReference type="GO" id="GO:0016052">
    <property type="term" value="P:carbohydrate catabolic process"/>
    <property type="evidence" value="ECO:0007669"/>
    <property type="project" value="InterPro"/>
</dbReference>
<dbReference type="InterPro" id="IPR010502">
    <property type="entry name" value="Carb-bd_dom_fam9"/>
</dbReference>
<feature type="domain" description="Carbohydrate-binding" evidence="1">
    <location>
        <begin position="59"/>
        <end position="237"/>
    </location>
</feature>
<proteinExistence type="predicted"/>
<sequence>VQCKTLNKDKVELDTDDIEYSYLIKQSIDPPDINSEWDKELWNETRSLGLSNFMGDKPTHFPETKVKLRYDKDNIYVIFSVRDRYIKAVAKETNGKVWEDSCVEFFFSPGPDVERGYFNFEANCKGVFLFQYHPNNDGTKGFVSADDYEKVKISHSLIKDVEQESIEPEVWTLEYSIPVSILSKYMEVDVPKPGVNWRGNFYKCADKTSHPHWLTWAPVNHPVPKFHLPEFFGNLKFE</sequence>
<dbReference type="Gene3D" id="2.60.40.1190">
    <property type="match status" value="1"/>
</dbReference>
<name>A0A381NY55_9ZZZZ</name>
<accession>A0A381NY55</accession>